<sequence length="137" mass="15405">MSVKTKLTALITASALVLGTLSVTASPAAALGQKDRQALTVILGVGAAALLLDQASRNRDHRVERPRVVARPHDGNRYTPPNRWNDRDRHGRYDNRGRYSQIAIPARCTRMIQTRHGWQEVVKTECLDRHGRYVGRR</sequence>
<feature type="chain" id="PRO_5001701215" description="Surface antigen domain-containing protein" evidence="1">
    <location>
        <begin position="26"/>
        <end position="137"/>
    </location>
</feature>
<dbReference type="Proteomes" id="UP000027725">
    <property type="component" value="Unassembled WGS sequence"/>
</dbReference>
<proteinExistence type="predicted"/>
<keyword evidence="3" id="KW-1185">Reference proteome</keyword>
<reference evidence="2 3" key="1">
    <citation type="submission" date="2014-03" db="EMBL/GenBank/DDBJ databases">
        <title>The draft genome sequence of Thioclava dalianensis DLFJ1-1.</title>
        <authorList>
            <person name="Lai Q."/>
            <person name="Shao Z."/>
        </authorList>
    </citation>
    <scope>NUCLEOTIDE SEQUENCE [LARGE SCALE GENOMIC DNA]</scope>
    <source>
        <strain evidence="2 3">DLFJ1-1</strain>
    </source>
</reference>
<organism evidence="2 3">
    <name type="scientific">Thioclava dalianensis</name>
    <dbReference type="NCBI Taxonomy" id="1185766"/>
    <lineage>
        <taxon>Bacteria</taxon>
        <taxon>Pseudomonadati</taxon>
        <taxon>Pseudomonadota</taxon>
        <taxon>Alphaproteobacteria</taxon>
        <taxon>Rhodobacterales</taxon>
        <taxon>Paracoccaceae</taxon>
        <taxon>Thioclava</taxon>
    </lineage>
</organism>
<name>A0A074TA69_9RHOB</name>
<dbReference type="EMBL" id="JHEH01000026">
    <property type="protein sequence ID" value="KEP68696.1"/>
    <property type="molecule type" value="Genomic_DNA"/>
</dbReference>
<evidence type="ECO:0000313" key="2">
    <source>
        <dbReference type="EMBL" id="KEP68696.1"/>
    </source>
</evidence>
<comment type="caution">
    <text evidence="2">The sequence shown here is derived from an EMBL/GenBank/DDBJ whole genome shotgun (WGS) entry which is preliminary data.</text>
</comment>
<dbReference type="RefSeq" id="WP_038068234.1">
    <property type="nucleotide sequence ID" value="NZ_FOVB01000001.1"/>
</dbReference>
<keyword evidence="1" id="KW-0732">Signal</keyword>
<evidence type="ECO:0000313" key="3">
    <source>
        <dbReference type="Proteomes" id="UP000027725"/>
    </source>
</evidence>
<feature type="signal peptide" evidence="1">
    <location>
        <begin position="1"/>
        <end position="25"/>
    </location>
</feature>
<dbReference type="eggNOG" id="ENOG50301VY">
    <property type="taxonomic scope" value="Bacteria"/>
</dbReference>
<evidence type="ECO:0000256" key="1">
    <source>
        <dbReference type="SAM" id="SignalP"/>
    </source>
</evidence>
<gene>
    <name evidence="2" type="ORF">DL1_09340</name>
</gene>
<evidence type="ECO:0008006" key="4">
    <source>
        <dbReference type="Google" id="ProtNLM"/>
    </source>
</evidence>
<dbReference type="STRING" id="1185766.SAMN05216224_1011085"/>
<accession>A0A074TA69</accession>
<dbReference type="OrthoDB" id="7876829at2"/>
<protein>
    <recommendedName>
        <fullName evidence="4">Surface antigen domain-containing protein</fullName>
    </recommendedName>
</protein>
<dbReference type="AlphaFoldDB" id="A0A074TA69"/>